<dbReference type="AlphaFoldDB" id="A0AAN9KNJ7"/>
<evidence type="ECO:0000313" key="1">
    <source>
        <dbReference type="EMBL" id="KAK7320940.1"/>
    </source>
</evidence>
<reference evidence="1 2" key="1">
    <citation type="submission" date="2024-01" db="EMBL/GenBank/DDBJ databases">
        <title>The genomes of 5 underutilized Papilionoideae crops provide insights into root nodulation and disease resistanc.</title>
        <authorList>
            <person name="Jiang F."/>
        </authorList>
    </citation>
    <scope>NUCLEOTIDE SEQUENCE [LARGE SCALE GENOMIC DNA]</scope>
    <source>
        <strain evidence="1">LVBAO_FW01</strain>
        <tissue evidence="1">Leaves</tissue>
    </source>
</reference>
<proteinExistence type="predicted"/>
<evidence type="ECO:0000313" key="2">
    <source>
        <dbReference type="Proteomes" id="UP001367508"/>
    </source>
</evidence>
<organism evidence="1 2">
    <name type="scientific">Canavalia gladiata</name>
    <name type="common">Sword bean</name>
    <name type="synonym">Dolichos gladiatus</name>
    <dbReference type="NCBI Taxonomy" id="3824"/>
    <lineage>
        <taxon>Eukaryota</taxon>
        <taxon>Viridiplantae</taxon>
        <taxon>Streptophyta</taxon>
        <taxon>Embryophyta</taxon>
        <taxon>Tracheophyta</taxon>
        <taxon>Spermatophyta</taxon>
        <taxon>Magnoliopsida</taxon>
        <taxon>eudicotyledons</taxon>
        <taxon>Gunneridae</taxon>
        <taxon>Pentapetalae</taxon>
        <taxon>rosids</taxon>
        <taxon>fabids</taxon>
        <taxon>Fabales</taxon>
        <taxon>Fabaceae</taxon>
        <taxon>Papilionoideae</taxon>
        <taxon>50 kb inversion clade</taxon>
        <taxon>NPAAA clade</taxon>
        <taxon>indigoferoid/millettioid clade</taxon>
        <taxon>Phaseoleae</taxon>
        <taxon>Canavalia</taxon>
    </lineage>
</organism>
<keyword evidence="2" id="KW-1185">Reference proteome</keyword>
<accession>A0AAN9KNJ7</accession>
<sequence length="146" mass="15952">MLQVVVSGSSKDDESHTGIVAYCCWRFDQFSLLLTKPDRGRALWLAQGTEIIYQITVPASTWSQKPNFHPHPTQKASLQSSSAYGQPYHCDIFSAKEALPIASPLIPGSKLALLAFESLPRTIVAHLNKGSYVQVPLTLLASGDNI</sequence>
<name>A0AAN9KNJ7_CANGL</name>
<gene>
    <name evidence="1" type="ORF">VNO77_30917</name>
</gene>
<dbReference type="EMBL" id="JAYMYQ010000007">
    <property type="protein sequence ID" value="KAK7320940.1"/>
    <property type="molecule type" value="Genomic_DNA"/>
</dbReference>
<dbReference type="Proteomes" id="UP001367508">
    <property type="component" value="Unassembled WGS sequence"/>
</dbReference>
<comment type="caution">
    <text evidence="1">The sequence shown here is derived from an EMBL/GenBank/DDBJ whole genome shotgun (WGS) entry which is preliminary data.</text>
</comment>
<protein>
    <submittedName>
        <fullName evidence="1">Uncharacterized protein</fullName>
    </submittedName>
</protein>